<dbReference type="Proteomes" id="UP000281553">
    <property type="component" value="Unassembled WGS sequence"/>
</dbReference>
<organism evidence="1 2">
    <name type="scientific">Dibothriocephalus latus</name>
    <name type="common">Fish tapeworm</name>
    <name type="synonym">Diphyllobothrium latum</name>
    <dbReference type="NCBI Taxonomy" id="60516"/>
    <lineage>
        <taxon>Eukaryota</taxon>
        <taxon>Metazoa</taxon>
        <taxon>Spiralia</taxon>
        <taxon>Lophotrochozoa</taxon>
        <taxon>Platyhelminthes</taxon>
        <taxon>Cestoda</taxon>
        <taxon>Eucestoda</taxon>
        <taxon>Diphyllobothriidea</taxon>
        <taxon>Diphyllobothriidae</taxon>
        <taxon>Dibothriocephalus</taxon>
    </lineage>
</organism>
<dbReference type="AlphaFoldDB" id="A0A3P7M4U5"/>
<reference evidence="1 2" key="1">
    <citation type="submission" date="2018-11" db="EMBL/GenBank/DDBJ databases">
        <authorList>
            <consortium name="Pathogen Informatics"/>
        </authorList>
    </citation>
    <scope>NUCLEOTIDE SEQUENCE [LARGE SCALE GENOMIC DNA]</scope>
</reference>
<gene>
    <name evidence="1" type="ORF">DILT_LOCUS14423</name>
</gene>
<dbReference type="EMBL" id="UYRU01074231">
    <property type="protein sequence ID" value="VDN24394.1"/>
    <property type="molecule type" value="Genomic_DNA"/>
</dbReference>
<sequence length="97" mass="10981">DLKVRIPICCGKERLVGPRPAAEYLSENPTRLVAFPSIHMRLLPSLKPHDCLEPEEVFFCGTCNKVYAAPVLEAFQKRVYELEEKYAGSCIPILTLF</sequence>
<protein>
    <submittedName>
        <fullName evidence="1">Uncharacterized protein</fullName>
    </submittedName>
</protein>
<name>A0A3P7M4U5_DIBLA</name>
<evidence type="ECO:0000313" key="1">
    <source>
        <dbReference type="EMBL" id="VDN24394.1"/>
    </source>
</evidence>
<accession>A0A3P7M4U5</accession>
<keyword evidence="2" id="KW-1185">Reference proteome</keyword>
<feature type="non-terminal residue" evidence="1">
    <location>
        <position position="1"/>
    </location>
</feature>
<proteinExistence type="predicted"/>
<evidence type="ECO:0000313" key="2">
    <source>
        <dbReference type="Proteomes" id="UP000281553"/>
    </source>
</evidence>